<dbReference type="SMART" id="SM00344">
    <property type="entry name" value="HTH_ASNC"/>
    <property type="match status" value="2"/>
</dbReference>
<dbReference type="Gene3D" id="3.30.70.920">
    <property type="match status" value="2"/>
</dbReference>
<proteinExistence type="predicted"/>
<dbReference type="EMBL" id="JAQGLA010000030">
    <property type="protein sequence ID" value="MDA3627545.1"/>
    <property type="molecule type" value="Genomic_DNA"/>
</dbReference>
<reference evidence="6 7" key="1">
    <citation type="submission" date="2022-11" db="EMBL/GenBank/DDBJ databases">
        <title>Draft genome sequence of Saccharopolyspora sp. WRP15-2 isolated from rhizosphere soils of wild rice in Thailand.</title>
        <authorList>
            <person name="Duangmal K."/>
            <person name="Kammanee S."/>
            <person name="Muangham S."/>
        </authorList>
    </citation>
    <scope>NUCLEOTIDE SEQUENCE [LARGE SCALE GENOMIC DNA]</scope>
    <source>
        <strain evidence="6 7">WRP15-2</strain>
    </source>
</reference>
<dbReference type="InterPro" id="IPR011008">
    <property type="entry name" value="Dimeric_a/b-barrel"/>
</dbReference>
<evidence type="ECO:0000256" key="3">
    <source>
        <dbReference type="ARBA" id="ARBA00023163"/>
    </source>
</evidence>
<dbReference type="Pfam" id="PF13404">
    <property type="entry name" value="HTH_AsnC-type"/>
    <property type="match status" value="2"/>
</dbReference>
<feature type="domain" description="Transcription regulator AsnC/Lrp ligand binding" evidence="4">
    <location>
        <begin position="76"/>
        <end position="140"/>
    </location>
</feature>
<evidence type="ECO:0000313" key="7">
    <source>
        <dbReference type="Proteomes" id="UP001210380"/>
    </source>
</evidence>
<dbReference type="SUPFAM" id="SSF46785">
    <property type="entry name" value="Winged helix' DNA-binding domain"/>
    <property type="match status" value="2"/>
</dbReference>
<dbReference type="Pfam" id="PF01037">
    <property type="entry name" value="AsnC_trans_reg"/>
    <property type="match status" value="1"/>
</dbReference>
<dbReference type="PROSITE" id="PS00519">
    <property type="entry name" value="HTH_ASNC_1"/>
    <property type="match status" value="1"/>
</dbReference>
<dbReference type="Gene3D" id="1.10.10.10">
    <property type="entry name" value="Winged helix-like DNA-binding domain superfamily/Winged helix DNA-binding domain"/>
    <property type="match status" value="2"/>
</dbReference>
<organism evidence="6 7">
    <name type="scientific">Saccharopolyspora oryzae</name>
    <dbReference type="NCBI Taxonomy" id="2997343"/>
    <lineage>
        <taxon>Bacteria</taxon>
        <taxon>Bacillati</taxon>
        <taxon>Actinomycetota</taxon>
        <taxon>Actinomycetes</taxon>
        <taxon>Pseudonocardiales</taxon>
        <taxon>Pseudonocardiaceae</taxon>
        <taxon>Saccharopolyspora</taxon>
    </lineage>
</organism>
<dbReference type="RefSeq" id="WP_270950223.1">
    <property type="nucleotide sequence ID" value="NZ_JAQGLA010000030.1"/>
</dbReference>
<accession>A0ABT4V0T3</accession>
<dbReference type="InterPro" id="IPR019887">
    <property type="entry name" value="Tscrpt_reg_AsnC/Lrp_C"/>
</dbReference>
<keyword evidence="1" id="KW-0805">Transcription regulation</keyword>
<dbReference type="PANTHER" id="PTHR30154:SF34">
    <property type="entry name" value="TRANSCRIPTIONAL REGULATOR AZLB"/>
    <property type="match status" value="1"/>
</dbReference>
<evidence type="ECO:0000313" key="6">
    <source>
        <dbReference type="EMBL" id="MDA3627545.1"/>
    </source>
</evidence>
<feature type="domain" description="HTH asnC-type" evidence="5">
    <location>
        <begin position="11"/>
        <end position="51"/>
    </location>
</feature>
<dbReference type="PANTHER" id="PTHR30154">
    <property type="entry name" value="LEUCINE-RESPONSIVE REGULATORY PROTEIN"/>
    <property type="match status" value="1"/>
</dbReference>
<dbReference type="InterPro" id="IPR019885">
    <property type="entry name" value="Tscrpt_reg_HTH_AsnC-type_CS"/>
</dbReference>
<dbReference type="InterPro" id="IPR019888">
    <property type="entry name" value="Tscrpt_reg_AsnC-like"/>
</dbReference>
<sequence length="345" mass="37357">MSENDTGGAVLDEVDLALVDALQINPRASWTALAEVLELAPITLARRWQRLTDAGAAWTTVALGNSASRGATVEFACAPGTATEVAEQLAELPHVITVGVTTGEYQVFALIMAPSLAAISDVLLRTLPTPPQVTKVRSHVFGSTFGGVIWRLGVMNRSQADQVREQIGPPPREIRPFGAEDRALFLALGHDGRRSYADLAAELNSSPQAVKRRLDRLRRHGDIAFRCDVARPLAGWHTMALLWLTVPDTEVHQVGRAVGAWPETRHCAAVTSPANLGLIVGLRSLNHLDDLLLRLAEDHPRAKVVDRKLVLQMTKVHGRILDAQGKSTRVIPVDPWAATAPSSEL</sequence>
<evidence type="ECO:0000259" key="5">
    <source>
        <dbReference type="Pfam" id="PF13404"/>
    </source>
</evidence>
<evidence type="ECO:0000256" key="2">
    <source>
        <dbReference type="ARBA" id="ARBA00023125"/>
    </source>
</evidence>
<protein>
    <submittedName>
        <fullName evidence="6">Lrp/AsnC family transcriptional regulator</fullName>
    </submittedName>
</protein>
<dbReference type="InterPro" id="IPR036390">
    <property type="entry name" value="WH_DNA-bd_sf"/>
</dbReference>
<keyword evidence="2" id="KW-0238">DNA-binding</keyword>
<dbReference type="InterPro" id="IPR036388">
    <property type="entry name" value="WH-like_DNA-bd_sf"/>
</dbReference>
<name>A0ABT4V0T3_9PSEU</name>
<comment type="caution">
    <text evidence="6">The sequence shown here is derived from an EMBL/GenBank/DDBJ whole genome shotgun (WGS) entry which is preliminary data.</text>
</comment>
<keyword evidence="7" id="KW-1185">Reference proteome</keyword>
<gene>
    <name evidence="6" type="ORF">OU415_19030</name>
</gene>
<keyword evidence="3" id="KW-0804">Transcription</keyword>
<evidence type="ECO:0000259" key="4">
    <source>
        <dbReference type="Pfam" id="PF01037"/>
    </source>
</evidence>
<dbReference type="Proteomes" id="UP001210380">
    <property type="component" value="Unassembled WGS sequence"/>
</dbReference>
<dbReference type="InterPro" id="IPR000485">
    <property type="entry name" value="AsnC-type_HTH_dom"/>
</dbReference>
<evidence type="ECO:0000256" key="1">
    <source>
        <dbReference type="ARBA" id="ARBA00023015"/>
    </source>
</evidence>
<feature type="domain" description="HTH asnC-type" evidence="5">
    <location>
        <begin position="181"/>
        <end position="218"/>
    </location>
</feature>
<dbReference type="SUPFAM" id="SSF54909">
    <property type="entry name" value="Dimeric alpha+beta barrel"/>
    <property type="match status" value="2"/>
</dbReference>